<dbReference type="EMBL" id="JABELX010000007">
    <property type="protein sequence ID" value="NNH72306.1"/>
    <property type="molecule type" value="Genomic_DNA"/>
</dbReference>
<name>A0A849C3Y1_9NOCA</name>
<protein>
    <submittedName>
        <fullName evidence="1">Uncharacterized protein</fullName>
    </submittedName>
</protein>
<comment type="caution">
    <text evidence="1">The sequence shown here is derived from an EMBL/GenBank/DDBJ whole genome shotgun (WGS) entry which is preliminary data.</text>
</comment>
<proteinExistence type="predicted"/>
<organism evidence="1 2">
    <name type="scientific">Nocardia uniformis</name>
    <dbReference type="NCBI Taxonomy" id="53432"/>
    <lineage>
        <taxon>Bacteria</taxon>
        <taxon>Bacillati</taxon>
        <taxon>Actinomycetota</taxon>
        <taxon>Actinomycetes</taxon>
        <taxon>Mycobacteriales</taxon>
        <taxon>Nocardiaceae</taxon>
        <taxon>Nocardia</taxon>
    </lineage>
</organism>
<dbReference type="AlphaFoldDB" id="A0A849C3Y1"/>
<gene>
    <name evidence="1" type="ORF">HLB23_21005</name>
</gene>
<accession>A0A849C3Y1</accession>
<dbReference type="Proteomes" id="UP000586827">
    <property type="component" value="Unassembled WGS sequence"/>
</dbReference>
<sequence>MSTPAQAVLELVFVLNKVDERFVVWNANIDQYKGISQLSGAWVFEPGWSGAVASSVGGYRVVGREGVVVEQGEPSAQPLPLMVR</sequence>
<dbReference type="RefSeq" id="WP_157552041.1">
    <property type="nucleotide sequence ID" value="NZ_JABELX010000007.1"/>
</dbReference>
<evidence type="ECO:0000313" key="2">
    <source>
        <dbReference type="Proteomes" id="UP000586827"/>
    </source>
</evidence>
<keyword evidence="2" id="KW-1185">Reference proteome</keyword>
<reference evidence="1 2" key="1">
    <citation type="submission" date="2020-05" db="EMBL/GenBank/DDBJ databases">
        <title>MicrobeNet Type strains.</title>
        <authorList>
            <person name="Nicholson A.C."/>
        </authorList>
    </citation>
    <scope>NUCLEOTIDE SEQUENCE [LARGE SCALE GENOMIC DNA]</scope>
    <source>
        <strain evidence="1 2">JCM 3224</strain>
    </source>
</reference>
<evidence type="ECO:0000313" key="1">
    <source>
        <dbReference type="EMBL" id="NNH72306.1"/>
    </source>
</evidence>